<evidence type="ECO:0000256" key="7">
    <source>
        <dbReference type="ARBA" id="ARBA00022842"/>
    </source>
</evidence>
<feature type="domain" description="Poly A polymerase head" evidence="10">
    <location>
        <begin position="23"/>
        <end position="148"/>
    </location>
</feature>
<dbReference type="InterPro" id="IPR032810">
    <property type="entry name" value="CCA-adding_enz_C"/>
</dbReference>
<keyword evidence="5" id="KW-0479">Metal-binding</keyword>
<dbReference type="InterPro" id="IPR032828">
    <property type="entry name" value="PolyA_RNA-bd"/>
</dbReference>
<evidence type="ECO:0000313" key="15">
    <source>
        <dbReference type="Proteomes" id="UP000183120"/>
    </source>
</evidence>
<reference evidence="14 15" key="1">
    <citation type="journal article" date="2016" name="Environ. Microbiol.">
        <title>Genomic resolution of a cold subsurface aquifer community provides metabolic insights for novel microbes adapted to high CO concentrations.</title>
        <authorList>
            <person name="Probst A.J."/>
            <person name="Castelle C.J."/>
            <person name="Singh A."/>
            <person name="Brown C.T."/>
            <person name="Anantharaman K."/>
            <person name="Sharon I."/>
            <person name="Hug L.A."/>
            <person name="Burstein D."/>
            <person name="Emerson J.B."/>
            <person name="Thomas B.C."/>
            <person name="Banfield J.F."/>
        </authorList>
    </citation>
    <scope>NUCLEOTIDE SEQUENCE [LARGE SCALE GENOMIC DNA]</scope>
    <source>
        <strain evidence="14">CG1_02_37_22</strain>
    </source>
</reference>
<dbReference type="GO" id="GO:0016779">
    <property type="term" value="F:nucleotidyltransferase activity"/>
    <property type="evidence" value="ECO:0007669"/>
    <property type="project" value="UniProtKB-KW"/>
</dbReference>
<evidence type="ECO:0000256" key="3">
    <source>
        <dbReference type="ARBA" id="ARBA00022694"/>
    </source>
</evidence>
<sequence length="464" mass="53255">MKYKLPDKVTEVMDKIRNEGYEIYAVGGCVRNMILKIKTKDWDFTTNATPLQIVKIFPNSFYDNKFGTVGIPIKEKVKGKDQTAVFEITTFRSESGYSDNRHPDNIKWGNRLEEDLKRRDFTINAIAFDGKNLIDPYKGQIDLANKLIKAVGDPNERFKEDALRMMRAVRIASQLNFLIDEKTYKAISINSILLQKVSGERIRDELVKILSANYPADGIRMLKNFSILSIILPELEKCFGIEQKSPKRHHKYDVGTHLLLSLEKCPCANPIVRFATLLHDVGKAVTYKKTAEGVITFYNHEIFSASIVKNIANRLRFAKHDRDKLLCLVRYHQFTVNENQTDSALRRFIKNVGPENLQDILSLRTGDRLGGGARESSWRLELYKKRLIEVQKQPFRVQDLKVSGHDVMEIYGIGPGPYVGSVLNMLFSDVIEGKLKNVHKMLIQRIKDLKKESKSLWPKSPELH</sequence>
<evidence type="ECO:0000256" key="9">
    <source>
        <dbReference type="RuleBase" id="RU003953"/>
    </source>
</evidence>
<evidence type="ECO:0000259" key="13">
    <source>
        <dbReference type="Pfam" id="PF13735"/>
    </source>
</evidence>
<dbReference type="GO" id="GO:0008033">
    <property type="term" value="P:tRNA processing"/>
    <property type="evidence" value="ECO:0007669"/>
    <property type="project" value="UniProtKB-KW"/>
</dbReference>
<dbReference type="InterPro" id="IPR050264">
    <property type="entry name" value="Bact_CCA-adding_enz_type3_sf"/>
</dbReference>
<accession>A0A1J4TYK6</accession>
<dbReference type="Proteomes" id="UP000183120">
    <property type="component" value="Unassembled WGS sequence"/>
</dbReference>
<evidence type="ECO:0000259" key="12">
    <source>
        <dbReference type="Pfam" id="PF12627"/>
    </source>
</evidence>
<dbReference type="InterPro" id="IPR006674">
    <property type="entry name" value="HD_domain"/>
</dbReference>
<proteinExistence type="inferred from homology"/>
<evidence type="ECO:0000256" key="8">
    <source>
        <dbReference type="ARBA" id="ARBA00022884"/>
    </source>
</evidence>
<dbReference type="GO" id="GO:0000049">
    <property type="term" value="F:tRNA binding"/>
    <property type="evidence" value="ECO:0007669"/>
    <property type="project" value="TreeGrafter"/>
</dbReference>
<keyword evidence="4" id="KW-0548">Nucleotidyltransferase</keyword>
<feature type="domain" description="HD" evidence="11">
    <location>
        <begin position="271"/>
        <end position="337"/>
    </location>
</feature>
<dbReference type="STRING" id="1805209.AUJ73_00165"/>
<dbReference type="PANTHER" id="PTHR46173">
    <property type="entry name" value="CCA TRNA NUCLEOTIDYLTRANSFERASE 1, MITOCHONDRIAL"/>
    <property type="match status" value="1"/>
</dbReference>
<dbReference type="Gene3D" id="3.30.460.10">
    <property type="entry name" value="Beta Polymerase, domain 2"/>
    <property type="match status" value="1"/>
</dbReference>
<dbReference type="Gene3D" id="1.10.3090.10">
    <property type="entry name" value="cca-adding enzyme, domain 2"/>
    <property type="match status" value="1"/>
</dbReference>
<evidence type="ECO:0000256" key="1">
    <source>
        <dbReference type="ARBA" id="ARBA00001946"/>
    </source>
</evidence>
<dbReference type="EMBL" id="MNUY01000002">
    <property type="protein sequence ID" value="OIO15701.1"/>
    <property type="molecule type" value="Genomic_DNA"/>
</dbReference>
<dbReference type="Pfam" id="PF12627">
    <property type="entry name" value="PolyA_pol_RNAbd"/>
    <property type="match status" value="1"/>
</dbReference>
<comment type="cofactor">
    <cofactor evidence="1">
        <name>Mg(2+)</name>
        <dbReference type="ChEBI" id="CHEBI:18420"/>
    </cofactor>
</comment>
<dbReference type="Pfam" id="PF01743">
    <property type="entry name" value="PolyA_pol"/>
    <property type="match status" value="1"/>
</dbReference>
<evidence type="ECO:0000256" key="6">
    <source>
        <dbReference type="ARBA" id="ARBA00022741"/>
    </source>
</evidence>
<keyword evidence="3" id="KW-0819">tRNA processing</keyword>
<dbReference type="GO" id="GO:0000166">
    <property type="term" value="F:nucleotide binding"/>
    <property type="evidence" value="ECO:0007669"/>
    <property type="project" value="UniProtKB-KW"/>
</dbReference>
<protein>
    <recommendedName>
        <fullName evidence="16">HD domain-containing protein</fullName>
    </recommendedName>
</protein>
<dbReference type="InterPro" id="IPR043519">
    <property type="entry name" value="NT_sf"/>
</dbReference>
<name>A0A1J4TYK6_9BACT</name>
<dbReference type="Pfam" id="PF13735">
    <property type="entry name" value="tRNA_NucTran2_2"/>
    <property type="match status" value="1"/>
</dbReference>
<comment type="caution">
    <text evidence="14">The sequence shown here is derived from an EMBL/GenBank/DDBJ whole genome shotgun (WGS) entry which is preliminary data.</text>
</comment>
<keyword evidence="7" id="KW-0460">Magnesium</keyword>
<evidence type="ECO:0000256" key="5">
    <source>
        <dbReference type="ARBA" id="ARBA00022723"/>
    </source>
</evidence>
<gene>
    <name evidence="14" type="ORF">AUJ73_00165</name>
</gene>
<dbReference type="InterPro" id="IPR002646">
    <property type="entry name" value="PolA_pol_head_dom"/>
</dbReference>
<evidence type="ECO:0000256" key="4">
    <source>
        <dbReference type="ARBA" id="ARBA00022695"/>
    </source>
</evidence>
<dbReference type="AlphaFoldDB" id="A0A1J4TYK6"/>
<comment type="similarity">
    <text evidence="9">Belongs to the tRNA nucleotidyltransferase/poly(A) polymerase family.</text>
</comment>
<evidence type="ECO:0000256" key="2">
    <source>
        <dbReference type="ARBA" id="ARBA00022679"/>
    </source>
</evidence>
<keyword evidence="2 9" id="KW-0808">Transferase</keyword>
<organism evidence="14 15">
    <name type="scientific">Candidatus Gottesmanbacteria bacterium CG1_02_37_22</name>
    <dbReference type="NCBI Taxonomy" id="1805209"/>
    <lineage>
        <taxon>Bacteria</taxon>
        <taxon>Candidatus Gottesmaniibacteriota</taxon>
    </lineage>
</organism>
<keyword evidence="8 9" id="KW-0694">RNA-binding</keyword>
<dbReference type="PANTHER" id="PTHR46173:SF1">
    <property type="entry name" value="CCA TRNA NUCLEOTIDYLTRANSFERASE 1, MITOCHONDRIAL"/>
    <property type="match status" value="1"/>
</dbReference>
<dbReference type="Pfam" id="PF01966">
    <property type="entry name" value="HD"/>
    <property type="match status" value="1"/>
</dbReference>
<keyword evidence="6" id="KW-0547">Nucleotide-binding</keyword>
<dbReference type="GO" id="GO:0046872">
    <property type="term" value="F:metal ion binding"/>
    <property type="evidence" value="ECO:0007669"/>
    <property type="project" value="UniProtKB-KW"/>
</dbReference>
<evidence type="ECO:0000259" key="11">
    <source>
        <dbReference type="Pfam" id="PF01966"/>
    </source>
</evidence>
<evidence type="ECO:0000259" key="10">
    <source>
        <dbReference type="Pfam" id="PF01743"/>
    </source>
</evidence>
<dbReference type="CDD" id="cd05398">
    <property type="entry name" value="NT_ClassII-CCAase"/>
    <property type="match status" value="1"/>
</dbReference>
<dbReference type="Gene3D" id="1.10.246.80">
    <property type="match status" value="1"/>
</dbReference>
<dbReference type="SUPFAM" id="SSF81301">
    <property type="entry name" value="Nucleotidyltransferase"/>
    <property type="match status" value="1"/>
</dbReference>
<dbReference type="SUPFAM" id="SSF81891">
    <property type="entry name" value="Poly A polymerase C-terminal region-like"/>
    <property type="match status" value="1"/>
</dbReference>
<feature type="domain" description="tRNA nucleotidyltransferase/poly(A) polymerase RNA and SrmB- binding" evidence="12">
    <location>
        <begin position="176"/>
        <end position="237"/>
    </location>
</feature>
<evidence type="ECO:0008006" key="16">
    <source>
        <dbReference type="Google" id="ProtNLM"/>
    </source>
</evidence>
<evidence type="ECO:0000313" key="14">
    <source>
        <dbReference type="EMBL" id="OIO15701.1"/>
    </source>
</evidence>
<feature type="domain" description="CCA-adding enzyme C-terminal" evidence="13">
    <location>
        <begin position="396"/>
        <end position="444"/>
    </location>
</feature>